<dbReference type="AlphaFoldDB" id="A0AAV7WIJ8"/>
<dbReference type="Proteomes" id="UP001066276">
    <property type="component" value="Chromosome 1_1"/>
</dbReference>
<dbReference type="EMBL" id="JANPWB010000001">
    <property type="protein sequence ID" value="KAJ1212501.1"/>
    <property type="molecule type" value="Genomic_DNA"/>
</dbReference>
<gene>
    <name evidence="1" type="ORF">NDU88_000157</name>
</gene>
<accession>A0AAV7WIJ8</accession>
<sequence length="68" mass="7606">MAKGVQANQDLTKEAADLKQKVYKEVSEHQDQYEPLVKRQLDFEKLYTTPGKFTIQASGAPAPTPAKK</sequence>
<protein>
    <submittedName>
        <fullName evidence="1">Uncharacterized protein</fullName>
    </submittedName>
</protein>
<comment type="caution">
    <text evidence="1">The sequence shown here is derived from an EMBL/GenBank/DDBJ whole genome shotgun (WGS) entry which is preliminary data.</text>
</comment>
<proteinExistence type="predicted"/>
<evidence type="ECO:0000313" key="2">
    <source>
        <dbReference type="Proteomes" id="UP001066276"/>
    </source>
</evidence>
<reference evidence="1" key="1">
    <citation type="journal article" date="2022" name="bioRxiv">
        <title>Sequencing and chromosome-scale assembly of the giantPleurodeles waltlgenome.</title>
        <authorList>
            <person name="Brown T."/>
            <person name="Elewa A."/>
            <person name="Iarovenko S."/>
            <person name="Subramanian E."/>
            <person name="Araus A.J."/>
            <person name="Petzold A."/>
            <person name="Susuki M."/>
            <person name="Suzuki K.-i.T."/>
            <person name="Hayashi T."/>
            <person name="Toyoda A."/>
            <person name="Oliveira C."/>
            <person name="Osipova E."/>
            <person name="Leigh N.D."/>
            <person name="Simon A."/>
            <person name="Yun M.H."/>
        </authorList>
    </citation>
    <scope>NUCLEOTIDE SEQUENCE</scope>
    <source>
        <strain evidence="1">20211129_DDA</strain>
        <tissue evidence="1">Liver</tissue>
    </source>
</reference>
<keyword evidence="2" id="KW-1185">Reference proteome</keyword>
<evidence type="ECO:0000313" key="1">
    <source>
        <dbReference type="EMBL" id="KAJ1212501.1"/>
    </source>
</evidence>
<organism evidence="1 2">
    <name type="scientific">Pleurodeles waltl</name>
    <name type="common">Iberian ribbed newt</name>
    <dbReference type="NCBI Taxonomy" id="8319"/>
    <lineage>
        <taxon>Eukaryota</taxon>
        <taxon>Metazoa</taxon>
        <taxon>Chordata</taxon>
        <taxon>Craniata</taxon>
        <taxon>Vertebrata</taxon>
        <taxon>Euteleostomi</taxon>
        <taxon>Amphibia</taxon>
        <taxon>Batrachia</taxon>
        <taxon>Caudata</taxon>
        <taxon>Salamandroidea</taxon>
        <taxon>Salamandridae</taxon>
        <taxon>Pleurodelinae</taxon>
        <taxon>Pleurodeles</taxon>
    </lineage>
</organism>
<name>A0AAV7WIJ8_PLEWA</name>